<organism evidence="1 2">
    <name type="scientific">Deinococcus grandis</name>
    <dbReference type="NCBI Taxonomy" id="57498"/>
    <lineage>
        <taxon>Bacteria</taxon>
        <taxon>Thermotogati</taxon>
        <taxon>Deinococcota</taxon>
        <taxon>Deinococci</taxon>
        <taxon>Deinococcales</taxon>
        <taxon>Deinococcaceae</taxon>
        <taxon>Deinococcus</taxon>
    </lineage>
</organism>
<evidence type="ECO:0000313" key="1">
    <source>
        <dbReference type="EMBL" id="GAQ23981.1"/>
    </source>
</evidence>
<reference evidence="2" key="1">
    <citation type="submission" date="2015-11" db="EMBL/GenBank/DDBJ databases">
        <title>Draft Genome Sequence of the Radioresistant Bacterium Deinococcus grandis, Isolated from Freshwater Fish in Japan.</title>
        <authorList>
            <person name="Satoh K."/>
            <person name="Onodera T."/>
            <person name="Omoso K."/>
            <person name="Takeda-Yano K."/>
            <person name="Katayama T."/>
            <person name="Oono Y."/>
            <person name="Narumi I."/>
        </authorList>
    </citation>
    <scope>NUCLEOTIDE SEQUENCE [LARGE SCALE GENOMIC DNA]</scope>
    <source>
        <strain evidence="2">ATCC 43672</strain>
    </source>
</reference>
<dbReference type="AlphaFoldDB" id="A0A100HNI8"/>
<evidence type="ECO:0000313" key="2">
    <source>
        <dbReference type="Proteomes" id="UP000056209"/>
    </source>
</evidence>
<keyword evidence="2" id="KW-1185">Reference proteome</keyword>
<comment type="caution">
    <text evidence="1">The sequence shown here is derived from an EMBL/GenBank/DDBJ whole genome shotgun (WGS) entry which is preliminary data.</text>
</comment>
<dbReference type="OrthoDB" id="9950195at2"/>
<proteinExistence type="predicted"/>
<protein>
    <submittedName>
        <fullName evidence="1">LysR family transcriptional regulator</fullName>
    </submittedName>
</protein>
<gene>
    <name evidence="1" type="ORF">DEIGR_400114</name>
</gene>
<dbReference type="Proteomes" id="UP000056209">
    <property type="component" value="Unassembled WGS sequence"/>
</dbReference>
<dbReference type="RefSeq" id="WP_160329980.1">
    <property type="nucleotide sequence ID" value="NZ_BCMS01000006.1"/>
</dbReference>
<sequence>MNPITRNLRAMATGQPHATRLHPTMTVADAIVALTTDGNPGGVMATCAIATFHPLLGPRALTHIDECGLSGMQTYLLLKQCGTPARAAALLVMTVEIRLPTPEELIRDLEQPLSPMLQRALTDIVPQHVPAFAGVDLTLPQGQA</sequence>
<dbReference type="EMBL" id="BCMS01000006">
    <property type="protein sequence ID" value="GAQ23981.1"/>
    <property type="molecule type" value="Genomic_DNA"/>
</dbReference>
<accession>A0A100HNI8</accession>
<name>A0A100HNI8_9DEIO</name>